<dbReference type="VEuPathDB" id="MicrosporidiaDB:CWI38_0221p0050"/>
<proteinExistence type="predicted"/>
<gene>
    <name evidence="1" type="ORF">CWI38_0221p0050</name>
</gene>
<dbReference type="OrthoDB" id="2186513at2759"/>
<evidence type="ECO:0000313" key="2">
    <source>
        <dbReference type="Proteomes" id="UP000292282"/>
    </source>
</evidence>
<protein>
    <recommendedName>
        <fullName evidence="3">Integrase catalytic domain-containing protein</fullName>
    </recommendedName>
</protein>
<dbReference type="InterPro" id="IPR012337">
    <property type="entry name" value="RNaseH-like_sf"/>
</dbReference>
<dbReference type="InterPro" id="IPR036397">
    <property type="entry name" value="RNaseH_sf"/>
</dbReference>
<dbReference type="AlphaFoldDB" id="A0A4Q9M299"/>
<sequence length="89" mass="10543">MEIEAKQYYKKHDLFMIFSVYLKDRLKEIMGIPVKNFLKFLFDNYGIPAAIQSDNNKEFENELLETYLTAFNVQIIHRGPRKLKAQGQV</sequence>
<reference evidence="1 2" key="1">
    <citation type="submission" date="2017-12" db="EMBL/GenBank/DDBJ databases">
        <authorList>
            <person name="Pombert J.-F."/>
            <person name="Haag K.L."/>
            <person name="Ebert D."/>
        </authorList>
    </citation>
    <scope>NUCLEOTIDE SEQUENCE [LARGE SCALE GENOMIC DNA]</scope>
    <source>
        <strain evidence="1">IL-G-3</strain>
    </source>
</reference>
<dbReference type="EMBL" id="PITK01000221">
    <property type="protein sequence ID" value="TBU19107.1"/>
    <property type="molecule type" value="Genomic_DNA"/>
</dbReference>
<accession>A0A4Q9M299</accession>
<evidence type="ECO:0008006" key="3">
    <source>
        <dbReference type="Google" id="ProtNLM"/>
    </source>
</evidence>
<organism evidence="1 2">
    <name type="scientific">Hamiltosporidium tvaerminnensis</name>
    <dbReference type="NCBI Taxonomy" id="1176355"/>
    <lineage>
        <taxon>Eukaryota</taxon>
        <taxon>Fungi</taxon>
        <taxon>Fungi incertae sedis</taxon>
        <taxon>Microsporidia</taxon>
        <taxon>Dubosqiidae</taxon>
        <taxon>Hamiltosporidium</taxon>
    </lineage>
</organism>
<evidence type="ECO:0000313" key="1">
    <source>
        <dbReference type="EMBL" id="TBU19107.1"/>
    </source>
</evidence>
<dbReference type="Proteomes" id="UP000292282">
    <property type="component" value="Unassembled WGS sequence"/>
</dbReference>
<dbReference type="SUPFAM" id="SSF53098">
    <property type="entry name" value="Ribonuclease H-like"/>
    <property type="match status" value="1"/>
</dbReference>
<keyword evidence="2" id="KW-1185">Reference proteome</keyword>
<name>A0A4Q9M299_9MICR</name>
<dbReference type="GO" id="GO:0003676">
    <property type="term" value="F:nucleic acid binding"/>
    <property type="evidence" value="ECO:0007669"/>
    <property type="project" value="InterPro"/>
</dbReference>
<comment type="caution">
    <text evidence="1">The sequence shown here is derived from an EMBL/GenBank/DDBJ whole genome shotgun (WGS) entry which is preliminary data.</text>
</comment>
<dbReference type="Gene3D" id="3.30.420.10">
    <property type="entry name" value="Ribonuclease H-like superfamily/Ribonuclease H"/>
    <property type="match status" value="1"/>
</dbReference>